<comment type="caution">
    <text evidence="6">The sequence shown here is derived from an EMBL/GenBank/DDBJ whole genome shotgun (WGS) entry which is preliminary data.</text>
</comment>
<evidence type="ECO:0000256" key="3">
    <source>
        <dbReference type="ARBA" id="ARBA00023136"/>
    </source>
</evidence>
<dbReference type="AlphaFoldDB" id="A0A7Y6ICG1"/>
<keyword evidence="4" id="KW-0564">Palmitate</keyword>
<name>A0A7Y6ICG1_9ACTN</name>
<keyword evidence="2" id="KW-0732">Signal</keyword>
<sequence length="427" mass="45160">MTLLAVASLAAASACGSGAPSPRADGASSTVSLDFWGWAPGYDRSVALWNRSHPNIKVTFSKVPSGGGGGYAKMQNAAKAGNAPCLAQVGNESLPTFVVTDALTDISPYANAGKEQFVDWAWKQAGFGNRVFGIPVDTGPTALFYRKDLFAKYGLTVPKTWDQFAAEAKKFHAAAPANFLINAPVDSYDLAGYTWQAGGHWYGTANDQWQVTIDSPETHKVAQYWQGLLDGKLVKAGVTPLDTAWFKEVKDGHIASVITAVWAAPLIETNLPSLSGKWAVAPMPQWTAGEQSAGNNGGSVTAVLKGCAHPKEAAEFATWFSTNADSLDNLIENTGIYPAAKSGLELPAVDRPSAYFGGQNIYEVFRTAARNTPTSWTWGPTMTQVESDFVDGMKRAANGEGTISDAVEAVQAKTLAALRSQGLAVAG</sequence>
<evidence type="ECO:0000313" key="7">
    <source>
        <dbReference type="Proteomes" id="UP000586042"/>
    </source>
</evidence>
<evidence type="ECO:0000256" key="5">
    <source>
        <dbReference type="ARBA" id="ARBA00023288"/>
    </source>
</evidence>
<reference evidence="6 7" key="1">
    <citation type="submission" date="2020-06" db="EMBL/GenBank/DDBJ databases">
        <title>Nonomuraea sp. SMC257, a novel actinomycete isolated from soil.</title>
        <authorList>
            <person name="Chanama M."/>
        </authorList>
    </citation>
    <scope>NUCLEOTIDE SEQUENCE [LARGE SCALE GENOMIC DNA]</scope>
    <source>
        <strain evidence="6 7">SMC257</strain>
    </source>
</reference>
<keyword evidence="5" id="KW-0449">Lipoprotein</keyword>
<dbReference type="Proteomes" id="UP000586042">
    <property type="component" value="Unassembled WGS sequence"/>
</dbReference>
<evidence type="ECO:0000313" key="6">
    <source>
        <dbReference type="EMBL" id="NUW35697.1"/>
    </source>
</evidence>
<dbReference type="PANTHER" id="PTHR43649:SF33">
    <property type="entry name" value="POLYGALACTURONAN_RHAMNOGALACTURONAN-BINDING PROTEIN YTCQ"/>
    <property type="match status" value="1"/>
</dbReference>
<dbReference type="CDD" id="cd13585">
    <property type="entry name" value="PBP2_TMBP_like"/>
    <property type="match status" value="1"/>
</dbReference>
<keyword evidence="7" id="KW-1185">Reference proteome</keyword>
<dbReference type="SUPFAM" id="SSF53850">
    <property type="entry name" value="Periplasmic binding protein-like II"/>
    <property type="match status" value="1"/>
</dbReference>
<dbReference type="EMBL" id="JABWGN010000012">
    <property type="protein sequence ID" value="NUW35697.1"/>
    <property type="molecule type" value="Genomic_DNA"/>
</dbReference>
<dbReference type="Gene3D" id="3.40.190.10">
    <property type="entry name" value="Periplasmic binding protein-like II"/>
    <property type="match status" value="1"/>
</dbReference>
<dbReference type="PANTHER" id="PTHR43649">
    <property type="entry name" value="ARABINOSE-BINDING PROTEIN-RELATED"/>
    <property type="match status" value="1"/>
</dbReference>
<evidence type="ECO:0000256" key="1">
    <source>
        <dbReference type="ARBA" id="ARBA00022475"/>
    </source>
</evidence>
<protein>
    <submittedName>
        <fullName evidence="6">Sugar ABC transporter substrate-binding protein</fullName>
    </submittedName>
</protein>
<gene>
    <name evidence="6" type="ORF">HTZ77_30350</name>
</gene>
<keyword evidence="1" id="KW-1003">Cell membrane</keyword>
<organism evidence="6 7">
    <name type="scientific">Nonomuraea montanisoli</name>
    <dbReference type="NCBI Taxonomy" id="2741721"/>
    <lineage>
        <taxon>Bacteria</taxon>
        <taxon>Bacillati</taxon>
        <taxon>Actinomycetota</taxon>
        <taxon>Actinomycetes</taxon>
        <taxon>Streptosporangiales</taxon>
        <taxon>Streptosporangiaceae</taxon>
        <taxon>Nonomuraea</taxon>
    </lineage>
</organism>
<evidence type="ECO:0000256" key="4">
    <source>
        <dbReference type="ARBA" id="ARBA00023139"/>
    </source>
</evidence>
<evidence type="ECO:0000256" key="2">
    <source>
        <dbReference type="ARBA" id="ARBA00022729"/>
    </source>
</evidence>
<accession>A0A7Y6ICG1</accession>
<dbReference type="InterPro" id="IPR006059">
    <property type="entry name" value="SBP"/>
</dbReference>
<proteinExistence type="predicted"/>
<dbReference type="Pfam" id="PF01547">
    <property type="entry name" value="SBP_bac_1"/>
    <property type="match status" value="1"/>
</dbReference>
<dbReference type="InterPro" id="IPR050490">
    <property type="entry name" value="Bact_solute-bd_prot1"/>
</dbReference>
<keyword evidence="3" id="KW-0472">Membrane</keyword>